<evidence type="ECO:0000256" key="7">
    <source>
        <dbReference type="ARBA" id="ARBA00022786"/>
    </source>
</evidence>
<dbReference type="AlphaFoldDB" id="A0A4Y7I7V1"/>
<gene>
    <name evidence="11" type="ORF">C5167_037050</name>
</gene>
<evidence type="ECO:0000313" key="12">
    <source>
        <dbReference type="Proteomes" id="UP000316621"/>
    </source>
</evidence>
<feature type="transmembrane region" description="Helical" evidence="10">
    <location>
        <begin position="463"/>
        <end position="485"/>
    </location>
</feature>
<dbReference type="GO" id="GO:0036503">
    <property type="term" value="P:ERAD pathway"/>
    <property type="evidence" value="ECO:0007669"/>
    <property type="project" value="TreeGrafter"/>
</dbReference>
<comment type="subcellular location">
    <subcellularLocation>
        <location evidence="2">Membrane</location>
        <topology evidence="2">Multi-pass membrane protein</topology>
    </subcellularLocation>
</comment>
<feature type="transmembrane region" description="Helical" evidence="10">
    <location>
        <begin position="358"/>
        <end position="377"/>
    </location>
</feature>
<evidence type="ECO:0000256" key="9">
    <source>
        <dbReference type="ARBA" id="ARBA00023136"/>
    </source>
</evidence>
<keyword evidence="8 10" id="KW-1133">Transmembrane helix</keyword>
<sequence>MMMMMKKKKRNRFVEFVTTLVCNHKYPMHRVYAENTPTRLPLREFVSGIPMQACRIVRLCVRICVLVLNQLLMLPYISFWIWCLSLANGFIEGIRVLLHSHTSPSSFLMMDWFYVLLIGNIVLLFIMWLSGFGQQFVVAPQQGNRNHNAEEIGEDAGVEQQAIAGVKDADLVELLLTVLIALLRCFRELIISIFRLAVHDPASRTFIYLFTCTAYFSLSNSVQHVLTVVGLIGQIILLCLSWLFFAASSIFTPSIKSAIYIENNSLKNASPVITNSSAEIQNHSLLSCAIEVLSETFTLNSTVPPLLVYPSSGMYDVITLATGYAVAVPLVIFILGVPRRNIASKIHYHMRKLLTAMTNPFFLIIHLGVLPLVYGWWLDVCTITVLGRSISDRVEFFSEYPLFSSLMHWAIGIMYLFQIHISTSHVQRVPRNEVLYFFHDLAEAIHIILRGLTSDVRVQASKFLLSIGGVNGILIVCLVYLPVILTMRLASAIFPLHISQVATYYL</sequence>
<evidence type="ECO:0000256" key="3">
    <source>
        <dbReference type="ARBA" id="ARBA00004906"/>
    </source>
</evidence>
<dbReference type="Gramene" id="RZC44106">
    <property type="protein sequence ID" value="RZC44106"/>
    <property type="gene ID" value="C5167_037050"/>
</dbReference>
<dbReference type="GO" id="GO:0005789">
    <property type="term" value="C:endoplasmic reticulum membrane"/>
    <property type="evidence" value="ECO:0007669"/>
    <property type="project" value="TreeGrafter"/>
</dbReference>
<evidence type="ECO:0000256" key="4">
    <source>
        <dbReference type="ARBA" id="ARBA00012483"/>
    </source>
</evidence>
<dbReference type="Proteomes" id="UP000316621">
    <property type="component" value="Chromosome 1"/>
</dbReference>
<name>A0A4Y7I7V1_PAPSO</name>
<keyword evidence="9 10" id="KW-0472">Membrane</keyword>
<evidence type="ECO:0000256" key="8">
    <source>
        <dbReference type="ARBA" id="ARBA00022989"/>
    </source>
</evidence>
<feature type="transmembrane region" description="Helical" evidence="10">
    <location>
        <begin position="397"/>
        <end position="417"/>
    </location>
</feature>
<evidence type="ECO:0000256" key="10">
    <source>
        <dbReference type="SAM" id="Phobius"/>
    </source>
</evidence>
<dbReference type="PANTHER" id="PTHR13145:SF0">
    <property type="entry name" value="E3 UBIQUITIN-PROTEIN LIGASE MARCHF6"/>
    <property type="match status" value="1"/>
</dbReference>
<reference evidence="11 12" key="1">
    <citation type="journal article" date="2018" name="Science">
        <title>The opium poppy genome and morphinan production.</title>
        <authorList>
            <person name="Guo L."/>
            <person name="Winzer T."/>
            <person name="Yang X."/>
            <person name="Li Y."/>
            <person name="Ning Z."/>
            <person name="He Z."/>
            <person name="Teodor R."/>
            <person name="Lu Y."/>
            <person name="Bowser T.A."/>
            <person name="Graham I.A."/>
            <person name="Ye K."/>
        </authorList>
    </citation>
    <scope>NUCLEOTIDE SEQUENCE [LARGE SCALE GENOMIC DNA]</scope>
    <source>
        <strain evidence="12">cv. HN1</strain>
        <tissue evidence="11">Leaves</tissue>
    </source>
</reference>
<dbReference type="GO" id="GO:0061630">
    <property type="term" value="F:ubiquitin protein ligase activity"/>
    <property type="evidence" value="ECO:0007669"/>
    <property type="project" value="UniProtKB-EC"/>
</dbReference>
<evidence type="ECO:0000256" key="2">
    <source>
        <dbReference type="ARBA" id="ARBA00004141"/>
    </source>
</evidence>
<evidence type="ECO:0000256" key="6">
    <source>
        <dbReference type="ARBA" id="ARBA00022692"/>
    </source>
</evidence>
<feature type="transmembrane region" description="Helical" evidence="10">
    <location>
        <begin position="225"/>
        <end position="245"/>
    </location>
</feature>
<dbReference type="EC" id="2.3.2.27" evidence="4"/>
<accession>A0A4Y7I7V1</accession>
<evidence type="ECO:0000256" key="5">
    <source>
        <dbReference type="ARBA" id="ARBA00022679"/>
    </source>
</evidence>
<feature type="transmembrane region" description="Helical" evidence="10">
    <location>
        <begin position="112"/>
        <end position="130"/>
    </location>
</feature>
<proteinExistence type="predicted"/>
<organism evidence="11 12">
    <name type="scientific">Papaver somniferum</name>
    <name type="common">Opium poppy</name>
    <dbReference type="NCBI Taxonomy" id="3469"/>
    <lineage>
        <taxon>Eukaryota</taxon>
        <taxon>Viridiplantae</taxon>
        <taxon>Streptophyta</taxon>
        <taxon>Embryophyta</taxon>
        <taxon>Tracheophyta</taxon>
        <taxon>Spermatophyta</taxon>
        <taxon>Magnoliopsida</taxon>
        <taxon>Ranunculales</taxon>
        <taxon>Papaveraceae</taxon>
        <taxon>Papaveroideae</taxon>
        <taxon>Papaver</taxon>
    </lineage>
</organism>
<keyword evidence="5" id="KW-0808">Transferase</keyword>
<dbReference type="PANTHER" id="PTHR13145">
    <property type="entry name" value="SSM4 PROTEIN"/>
    <property type="match status" value="1"/>
</dbReference>
<comment type="catalytic activity">
    <reaction evidence="1">
        <text>S-ubiquitinyl-[E2 ubiquitin-conjugating enzyme]-L-cysteine + [acceptor protein]-L-lysine = [E2 ubiquitin-conjugating enzyme]-L-cysteine + N(6)-ubiquitinyl-[acceptor protein]-L-lysine.</text>
        <dbReference type="EC" id="2.3.2.27"/>
    </reaction>
</comment>
<evidence type="ECO:0000313" key="11">
    <source>
        <dbReference type="EMBL" id="RZC44106.1"/>
    </source>
</evidence>
<evidence type="ECO:0000256" key="1">
    <source>
        <dbReference type="ARBA" id="ARBA00000900"/>
    </source>
</evidence>
<dbReference type="EMBL" id="CM010715">
    <property type="protein sequence ID" value="RZC44106.1"/>
    <property type="molecule type" value="Genomic_DNA"/>
</dbReference>
<keyword evidence="7" id="KW-0833">Ubl conjugation pathway</keyword>
<feature type="transmembrane region" description="Helical" evidence="10">
    <location>
        <begin position="317"/>
        <end position="337"/>
    </location>
</feature>
<keyword evidence="6 10" id="KW-0812">Transmembrane</keyword>
<keyword evidence="12" id="KW-1185">Reference proteome</keyword>
<comment type="pathway">
    <text evidence="3">Protein modification; protein ubiquitination.</text>
</comment>
<dbReference type="STRING" id="3469.A0A4Y7I7V1"/>
<protein>
    <recommendedName>
        <fullName evidence="4">RING-type E3 ubiquitin transferase</fullName>
        <ecNumber evidence="4">2.3.2.27</ecNumber>
    </recommendedName>
</protein>